<sequence>NAAVPAQLYTYYKSKSDQYARLQVKTGELLTWNDAGSGCNTHGIAILQEFCLDAPNHRAHYKSDGQKVCMVFEMGKQNPQEV</sequence>
<accession>A0A9P6QZS7</accession>
<keyword evidence="2" id="KW-1185">Reference proteome</keyword>
<comment type="caution">
    <text evidence="1">The sequence shown here is derived from an EMBL/GenBank/DDBJ whole genome shotgun (WGS) entry which is preliminary data.</text>
</comment>
<feature type="non-terminal residue" evidence="1">
    <location>
        <position position="82"/>
    </location>
</feature>
<evidence type="ECO:0000313" key="2">
    <source>
        <dbReference type="Proteomes" id="UP000738325"/>
    </source>
</evidence>
<organism evidence="1 2">
    <name type="scientific">Dissophora globulifera</name>
    <dbReference type="NCBI Taxonomy" id="979702"/>
    <lineage>
        <taxon>Eukaryota</taxon>
        <taxon>Fungi</taxon>
        <taxon>Fungi incertae sedis</taxon>
        <taxon>Mucoromycota</taxon>
        <taxon>Mortierellomycotina</taxon>
        <taxon>Mortierellomycetes</taxon>
        <taxon>Mortierellales</taxon>
        <taxon>Mortierellaceae</taxon>
        <taxon>Dissophora</taxon>
    </lineage>
</organism>
<protein>
    <submittedName>
        <fullName evidence="1">Uncharacterized protein</fullName>
    </submittedName>
</protein>
<reference evidence="1" key="1">
    <citation type="journal article" date="2020" name="Fungal Divers.">
        <title>Resolving the Mortierellaceae phylogeny through synthesis of multi-gene phylogenetics and phylogenomics.</title>
        <authorList>
            <person name="Vandepol N."/>
            <person name="Liber J."/>
            <person name="Desiro A."/>
            <person name="Na H."/>
            <person name="Kennedy M."/>
            <person name="Barry K."/>
            <person name="Grigoriev I.V."/>
            <person name="Miller A.N."/>
            <person name="O'Donnell K."/>
            <person name="Stajich J.E."/>
            <person name="Bonito G."/>
        </authorList>
    </citation>
    <scope>NUCLEOTIDE SEQUENCE</scope>
    <source>
        <strain evidence="1">REB-010B</strain>
    </source>
</reference>
<dbReference type="Proteomes" id="UP000738325">
    <property type="component" value="Unassembled WGS sequence"/>
</dbReference>
<name>A0A9P6QZS7_9FUNG</name>
<proteinExistence type="predicted"/>
<dbReference type="AlphaFoldDB" id="A0A9P6QZS7"/>
<gene>
    <name evidence="1" type="ORF">BGZ99_002644</name>
</gene>
<evidence type="ECO:0000313" key="1">
    <source>
        <dbReference type="EMBL" id="KAG0303606.1"/>
    </source>
</evidence>
<feature type="non-terminal residue" evidence="1">
    <location>
        <position position="1"/>
    </location>
</feature>
<dbReference type="EMBL" id="JAAAIP010001810">
    <property type="protein sequence ID" value="KAG0303606.1"/>
    <property type="molecule type" value="Genomic_DNA"/>
</dbReference>